<dbReference type="GO" id="GO:0009898">
    <property type="term" value="C:cytoplasmic side of plasma membrane"/>
    <property type="evidence" value="ECO:0007669"/>
    <property type="project" value="TreeGrafter"/>
</dbReference>
<dbReference type="CDD" id="cd02038">
    <property type="entry name" value="FlhG-like"/>
    <property type="match status" value="1"/>
</dbReference>
<dbReference type="Proteomes" id="UP000198552">
    <property type="component" value="Unassembled WGS sequence"/>
</dbReference>
<keyword evidence="5" id="KW-1185">Reference proteome</keyword>
<keyword evidence="4" id="KW-0966">Cell projection</keyword>
<dbReference type="InterPro" id="IPR027417">
    <property type="entry name" value="P-loop_NTPase"/>
</dbReference>
<keyword evidence="4" id="KW-0282">Flagellum</keyword>
<feature type="compositionally biased region" description="Low complexity" evidence="3">
    <location>
        <begin position="1"/>
        <end position="25"/>
    </location>
</feature>
<dbReference type="AlphaFoldDB" id="A0A1G9SV16"/>
<keyword evidence="1" id="KW-0547">Nucleotide-binding</keyword>
<dbReference type="STRING" id="1527607.SAMN05428957_105162"/>
<accession>A0A1G9SV16</accession>
<dbReference type="RefSeq" id="WP_091569463.1">
    <property type="nucleotide sequence ID" value="NZ_FNHP01000005.1"/>
</dbReference>
<protein>
    <submittedName>
        <fullName evidence="4">Flagellar biosynthesis protein FlhG</fullName>
    </submittedName>
</protein>
<feature type="region of interest" description="Disordered" evidence="3">
    <location>
        <begin position="1"/>
        <end position="44"/>
    </location>
</feature>
<dbReference type="InterPro" id="IPR033875">
    <property type="entry name" value="FlhG"/>
</dbReference>
<evidence type="ECO:0000313" key="5">
    <source>
        <dbReference type="Proteomes" id="UP000198552"/>
    </source>
</evidence>
<dbReference type="GO" id="GO:0005829">
    <property type="term" value="C:cytosol"/>
    <property type="evidence" value="ECO:0007669"/>
    <property type="project" value="TreeGrafter"/>
</dbReference>
<reference evidence="5" key="1">
    <citation type="submission" date="2016-10" db="EMBL/GenBank/DDBJ databases">
        <authorList>
            <person name="Varghese N."/>
            <person name="Submissions S."/>
        </authorList>
    </citation>
    <scope>NUCLEOTIDE SEQUENCE [LARGE SCALE GENOMIC DNA]</scope>
    <source>
        <strain evidence="5">EPL6</strain>
    </source>
</reference>
<keyword evidence="4" id="KW-0969">Cilium</keyword>
<dbReference type="EMBL" id="FNHP01000005">
    <property type="protein sequence ID" value="SDM39308.1"/>
    <property type="molecule type" value="Genomic_DNA"/>
</dbReference>
<evidence type="ECO:0000313" key="4">
    <source>
        <dbReference type="EMBL" id="SDM39308.1"/>
    </source>
</evidence>
<dbReference type="PANTHER" id="PTHR43384">
    <property type="entry name" value="SEPTUM SITE-DETERMINING PROTEIN MIND HOMOLOG, CHLOROPLASTIC-RELATED"/>
    <property type="match status" value="1"/>
</dbReference>
<dbReference type="GO" id="GO:0016887">
    <property type="term" value="F:ATP hydrolysis activity"/>
    <property type="evidence" value="ECO:0007669"/>
    <property type="project" value="TreeGrafter"/>
</dbReference>
<name>A0A1G9SV16_9BURK</name>
<dbReference type="PANTHER" id="PTHR43384:SF4">
    <property type="entry name" value="CELLULOSE BIOSYNTHESIS PROTEIN BCSQ-RELATED"/>
    <property type="match status" value="1"/>
</dbReference>
<dbReference type="Pfam" id="PF10609">
    <property type="entry name" value="ParA"/>
    <property type="match status" value="1"/>
</dbReference>
<dbReference type="InterPro" id="IPR033756">
    <property type="entry name" value="YlxH/NBP35"/>
</dbReference>
<dbReference type="GO" id="GO:0051782">
    <property type="term" value="P:negative regulation of cell division"/>
    <property type="evidence" value="ECO:0007669"/>
    <property type="project" value="TreeGrafter"/>
</dbReference>
<proteinExistence type="predicted"/>
<evidence type="ECO:0000256" key="1">
    <source>
        <dbReference type="ARBA" id="ARBA00022741"/>
    </source>
</evidence>
<dbReference type="GO" id="GO:0005524">
    <property type="term" value="F:ATP binding"/>
    <property type="evidence" value="ECO:0007669"/>
    <property type="project" value="UniProtKB-KW"/>
</dbReference>
<dbReference type="InterPro" id="IPR025501">
    <property type="entry name" value="MinD_FleN"/>
</dbReference>
<gene>
    <name evidence="4" type="ORF">SAMN05428957_105162</name>
</gene>
<dbReference type="Gene3D" id="3.40.50.300">
    <property type="entry name" value="P-loop containing nucleotide triphosphate hydrolases"/>
    <property type="match status" value="1"/>
</dbReference>
<sequence>MNDALSPSSTPAAALAAASAAAHPDATPPAQRPGSAGGPTPASRHTSRIIAVTSGKGGVGKTFVSANLAAALTRRGHRVLVLDADLGLANLDVVLNLHPKITLHDVFTGKAQLESAVIQAPGGFSVVLAGSGMVEYSRLTPTVRSEFLNVINTLAPRFDVVLLDTGAGISDVVLFSVSLASEVLVVATPEPTSLTDAYAAIKVLATQQKRQQVRLVVNQAARPGDGRAICGQLQQVLDRFVTTESGRPMRLIHMGDIPADPSVRDAVMRRQLLMLTTPGCPAALAVAQLASKVDATLLAPRQD</sequence>
<dbReference type="OrthoDB" id="9808257at2"/>
<dbReference type="PIRSF" id="PIRSF003092">
    <property type="entry name" value="MinD"/>
    <property type="match status" value="1"/>
</dbReference>
<dbReference type="InterPro" id="IPR050625">
    <property type="entry name" value="ParA/MinD_ATPase"/>
</dbReference>
<organism evidence="4 5">
    <name type="scientific">Oryzisolibacter propanilivorax</name>
    <dbReference type="NCBI Taxonomy" id="1527607"/>
    <lineage>
        <taxon>Bacteria</taxon>
        <taxon>Pseudomonadati</taxon>
        <taxon>Pseudomonadota</taxon>
        <taxon>Betaproteobacteria</taxon>
        <taxon>Burkholderiales</taxon>
        <taxon>Comamonadaceae</taxon>
        <taxon>Oryzisolibacter</taxon>
    </lineage>
</organism>
<evidence type="ECO:0000256" key="2">
    <source>
        <dbReference type="ARBA" id="ARBA00022840"/>
    </source>
</evidence>
<keyword evidence="2" id="KW-0067">ATP-binding</keyword>
<dbReference type="SUPFAM" id="SSF52540">
    <property type="entry name" value="P-loop containing nucleoside triphosphate hydrolases"/>
    <property type="match status" value="1"/>
</dbReference>
<evidence type="ECO:0000256" key="3">
    <source>
        <dbReference type="SAM" id="MobiDB-lite"/>
    </source>
</evidence>